<dbReference type="EMBL" id="JAEANY010000001">
    <property type="protein sequence ID" value="MBH5321928.1"/>
    <property type="molecule type" value="Genomic_DNA"/>
</dbReference>
<dbReference type="Pfam" id="PF00756">
    <property type="entry name" value="Esterase"/>
    <property type="match status" value="1"/>
</dbReference>
<organism evidence="2 3">
    <name type="scientific">Aurantiacibacter sediminis</name>
    <dbReference type="NCBI Taxonomy" id="2793064"/>
    <lineage>
        <taxon>Bacteria</taxon>
        <taxon>Pseudomonadati</taxon>
        <taxon>Pseudomonadota</taxon>
        <taxon>Alphaproteobacteria</taxon>
        <taxon>Sphingomonadales</taxon>
        <taxon>Erythrobacteraceae</taxon>
        <taxon>Aurantiacibacter</taxon>
    </lineage>
</organism>
<keyword evidence="1" id="KW-0732">Signal</keyword>
<dbReference type="Gene3D" id="3.40.50.1820">
    <property type="entry name" value="alpha/beta hydrolase"/>
    <property type="match status" value="1"/>
</dbReference>
<feature type="signal peptide" evidence="1">
    <location>
        <begin position="1"/>
        <end position="20"/>
    </location>
</feature>
<name>A0ABS0N1T7_9SPHN</name>
<protein>
    <recommendedName>
        <fullName evidence="4">Acyl-CoA:diacylglycerol acyltransferase</fullName>
    </recommendedName>
</protein>
<dbReference type="InterPro" id="IPR029058">
    <property type="entry name" value="AB_hydrolase_fold"/>
</dbReference>
<evidence type="ECO:0008006" key="4">
    <source>
        <dbReference type="Google" id="ProtNLM"/>
    </source>
</evidence>
<keyword evidence="3" id="KW-1185">Reference proteome</keyword>
<comment type="caution">
    <text evidence="2">The sequence shown here is derived from an EMBL/GenBank/DDBJ whole genome shotgun (WGS) entry which is preliminary data.</text>
</comment>
<gene>
    <name evidence="2" type="ORF">I5L03_04955</name>
</gene>
<sequence>MRRRSFIGMTAAAIASPAFALDSGSSGRIETIPEFSDASSVVPRVRVFLPSGYDSNEQRYKTLYMLDGQFAFEGDSDGINFEADRRVTRLMDAGTIQPTMIVAIDNLGDDRFLQYMPESIYERASPELRSTVEREIERVGATSLSSNVFIEFLQRQLKPFIDANYRTSSDRLDAAIFGASMAGVMSGAIFVEAQETFGLGASMSPNWAIYDERFIDHPSLPEVWRDYFSALGPPEGRRFWLDHGTEMMDAGMVPHQLAIAESMTNLGWRRGCNLQTRVYDAGHAYAQTAFQMDELLAWLLA</sequence>
<feature type="chain" id="PRO_5046542406" description="Acyl-CoA:diacylglycerol acyltransferase" evidence="1">
    <location>
        <begin position="21"/>
        <end position="301"/>
    </location>
</feature>
<dbReference type="PANTHER" id="PTHR48098">
    <property type="entry name" value="ENTEROCHELIN ESTERASE-RELATED"/>
    <property type="match status" value="1"/>
</dbReference>
<dbReference type="InterPro" id="IPR050583">
    <property type="entry name" value="Mycobacterial_A85_antigen"/>
</dbReference>
<proteinExistence type="predicted"/>
<accession>A0ABS0N1T7</accession>
<evidence type="ECO:0000313" key="2">
    <source>
        <dbReference type="EMBL" id="MBH5321928.1"/>
    </source>
</evidence>
<dbReference type="PANTHER" id="PTHR48098:SF6">
    <property type="entry name" value="FERRI-BACILLIBACTIN ESTERASE BESA"/>
    <property type="match status" value="1"/>
</dbReference>
<dbReference type="InterPro" id="IPR000801">
    <property type="entry name" value="Esterase-like"/>
</dbReference>
<evidence type="ECO:0000256" key="1">
    <source>
        <dbReference type="SAM" id="SignalP"/>
    </source>
</evidence>
<evidence type="ECO:0000313" key="3">
    <source>
        <dbReference type="Proteomes" id="UP000602442"/>
    </source>
</evidence>
<reference evidence="2 3" key="1">
    <citation type="submission" date="2020-11" db="EMBL/GenBank/DDBJ databases">
        <title>Erythrobacter sediminis sp. nov., a marine bacterium from a tidal flat of Garorim Bay.</title>
        <authorList>
            <person name="Kim D."/>
            <person name="Yoo Y."/>
            <person name="Kim J.-J."/>
        </authorList>
    </citation>
    <scope>NUCLEOTIDE SEQUENCE [LARGE SCALE GENOMIC DNA]</scope>
    <source>
        <strain evidence="2 3">JGD-13</strain>
    </source>
</reference>
<dbReference type="Proteomes" id="UP000602442">
    <property type="component" value="Unassembled WGS sequence"/>
</dbReference>
<dbReference type="SUPFAM" id="SSF53474">
    <property type="entry name" value="alpha/beta-Hydrolases"/>
    <property type="match status" value="1"/>
</dbReference>
<dbReference type="RefSeq" id="WP_339379594.1">
    <property type="nucleotide sequence ID" value="NZ_CAWPTA010000006.1"/>
</dbReference>